<dbReference type="InterPro" id="IPR028747">
    <property type="entry name" value="CatSper2"/>
</dbReference>
<name>A0ABP0GTI0_CLALP</name>
<feature type="domain" description="Ion transport" evidence="6">
    <location>
        <begin position="132"/>
        <end position="337"/>
    </location>
</feature>
<comment type="subcellular location">
    <subcellularLocation>
        <location evidence="1">Membrane</location>
        <topology evidence="1">Multi-pass membrane protein</topology>
    </subcellularLocation>
</comment>
<feature type="transmembrane region" description="Helical" evidence="5">
    <location>
        <begin position="305"/>
        <end position="324"/>
    </location>
</feature>
<organism evidence="7 8">
    <name type="scientific">Clavelina lepadiformis</name>
    <name type="common">Light-bulb sea squirt</name>
    <name type="synonym">Ascidia lepadiformis</name>
    <dbReference type="NCBI Taxonomy" id="159417"/>
    <lineage>
        <taxon>Eukaryota</taxon>
        <taxon>Metazoa</taxon>
        <taxon>Chordata</taxon>
        <taxon>Tunicata</taxon>
        <taxon>Ascidiacea</taxon>
        <taxon>Aplousobranchia</taxon>
        <taxon>Clavelinidae</taxon>
        <taxon>Clavelina</taxon>
    </lineage>
</organism>
<dbReference type="EMBL" id="CAWYQH010000141">
    <property type="protein sequence ID" value="CAK8695034.1"/>
    <property type="molecule type" value="Genomic_DNA"/>
</dbReference>
<dbReference type="PANTHER" id="PTHR46923:SF1">
    <property type="entry name" value="CATION CHANNEL SPERM-ASSOCIATED PROTEIN 2"/>
    <property type="match status" value="1"/>
</dbReference>
<protein>
    <recommendedName>
        <fullName evidence="6">Ion transport domain-containing protein</fullName>
    </recommendedName>
</protein>
<dbReference type="Pfam" id="PF00520">
    <property type="entry name" value="Ion_trans"/>
    <property type="match status" value="1"/>
</dbReference>
<keyword evidence="2 5" id="KW-0812">Transmembrane</keyword>
<accession>A0ABP0GTI0</accession>
<dbReference type="InterPro" id="IPR005821">
    <property type="entry name" value="Ion_trans_dom"/>
</dbReference>
<evidence type="ECO:0000313" key="7">
    <source>
        <dbReference type="EMBL" id="CAK8695034.1"/>
    </source>
</evidence>
<dbReference type="Gene3D" id="1.20.120.350">
    <property type="entry name" value="Voltage-gated potassium channels. Chain C"/>
    <property type="match status" value="1"/>
</dbReference>
<reference evidence="7 8" key="1">
    <citation type="submission" date="2024-02" db="EMBL/GenBank/DDBJ databases">
        <authorList>
            <person name="Daric V."/>
            <person name="Darras S."/>
        </authorList>
    </citation>
    <scope>NUCLEOTIDE SEQUENCE [LARGE SCALE GENOMIC DNA]</scope>
</reference>
<sequence>MCSYCYALQEKRSPHSGERKNVKAKNRPVEFLTSYAERFRMRLIRDFRLLENVNEMEQGLEAPKYHPNDIENEHCRNRILSENPYALVKFSPISKLTGIVSKQERRWKRIKCRETAYPPLDMWANWVVESNPFQNFMLVLILVNAVLLVVDAEIGESTDPQLINVVRIIRTCDYCCLWIFVIEIVLKWIDDFKTFWKNVWNELDFYITIVSILPEVIRWFNGDAISSSLMSSLSFLRVLRITRLLKMVSRFEQARIILMSVSKAFSAMSFILLLLALFMWMFALMGEVIFGRYTQYDGRTEGIRLIYQKAFSGILWSFATLFQLMTLDHWLETLTVTIILLQLY</sequence>
<keyword evidence="4 5" id="KW-0472">Membrane</keyword>
<evidence type="ECO:0000256" key="1">
    <source>
        <dbReference type="ARBA" id="ARBA00004141"/>
    </source>
</evidence>
<evidence type="ECO:0000259" key="6">
    <source>
        <dbReference type="Pfam" id="PF00520"/>
    </source>
</evidence>
<dbReference type="Proteomes" id="UP001642483">
    <property type="component" value="Unassembled WGS sequence"/>
</dbReference>
<dbReference type="Gene3D" id="1.10.287.70">
    <property type="match status" value="1"/>
</dbReference>
<keyword evidence="3 5" id="KW-1133">Transmembrane helix</keyword>
<evidence type="ECO:0000256" key="2">
    <source>
        <dbReference type="ARBA" id="ARBA00022692"/>
    </source>
</evidence>
<evidence type="ECO:0000256" key="4">
    <source>
        <dbReference type="ARBA" id="ARBA00023136"/>
    </source>
</evidence>
<evidence type="ECO:0000256" key="5">
    <source>
        <dbReference type="SAM" id="Phobius"/>
    </source>
</evidence>
<evidence type="ECO:0000256" key="3">
    <source>
        <dbReference type="ARBA" id="ARBA00022989"/>
    </source>
</evidence>
<gene>
    <name evidence="7" type="ORF">CVLEPA_LOCUS28334</name>
</gene>
<dbReference type="SUPFAM" id="SSF81324">
    <property type="entry name" value="Voltage-gated potassium channels"/>
    <property type="match status" value="1"/>
</dbReference>
<keyword evidence="8" id="KW-1185">Reference proteome</keyword>
<dbReference type="InterPro" id="IPR027359">
    <property type="entry name" value="Volt_channel_dom_sf"/>
</dbReference>
<dbReference type="PANTHER" id="PTHR46923">
    <property type="entry name" value="CATION CHANNEL SPERM-ASSOCIATED PROTEIN 2"/>
    <property type="match status" value="1"/>
</dbReference>
<evidence type="ECO:0000313" key="8">
    <source>
        <dbReference type="Proteomes" id="UP001642483"/>
    </source>
</evidence>
<comment type="caution">
    <text evidence="7">The sequence shown here is derived from an EMBL/GenBank/DDBJ whole genome shotgun (WGS) entry which is preliminary data.</text>
</comment>
<feature type="transmembrane region" description="Helical" evidence="5">
    <location>
        <begin position="264"/>
        <end position="285"/>
    </location>
</feature>
<proteinExistence type="predicted"/>